<dbReference type="PANTHER" id="PTHR13832:SF827">
    <property type="entry name" value="PROTEIN PHOSPHATASE 1L"/>
    <property type="match status" value="1"/>
</dbReference>
<dbReference type="GO" id="GO:0004722">
    <property type="term" value="F:protein serine/threonine phosphatase activity"/>
    <property type="evidence" value="ECO:0007669"/>
    <property type="project" value="InterPro"/>
</dbReference>
<evidence type="ECO:0000259" key="1">
    <source>
        <dbReference type="PROSITE" id="PS51746"/>
    </source>
</evidence>
<dbReference type="AlphaFoldDB" id="A0AA36JHI1"/>
<dbReference type="Pfam" id="PF00481">
    <property type="entry name" value="PP2C"/>
    <property type="match status" value="1"/>
</dbReference>
<feature type="domain" description="PPM-type phosphatase" evidence="1">
    <location>
        <begin position="46"/>
        <end position="327"/>
    </location>
</feature>
<dbReference type="PROSITE" id="PS51746">
    <property type="entry name" value="PPM_2"/>
    <property type="match status" value="1"/>
</dbReference>
<proteinExistence type="predicted"/>
<dbReference type="SMART" id="SM00332">
    <property type="entry name" value="PP2Cc"/>
    <property type="match status" value="1"/>
</dbReference>
<evidence type="ECO:0000313" key="3">
    <source>
        <dbReference type="Proteomes" id="UP001178507"/>
    </source>
</evidence>
<sequence length="348" mass="37085">MVSRFVVGRRAAKPAAVPEAEAPLLSASSPGLTGIEGKQLPRCRVEVATHTAKNWGGRHENEDRCMAAHDCLGDQLEFHTVGVLDGHDTDSASDLVAKLLPGAVGRRIKEGLPISEAYMEAMAEMEDRLKREHATAGTCVNSCTIAGGRVWCANLGDCRAALVTLEATPAGAAKAEQITWLSRDHKASCPTEQKRIEAVGGCVIEGRVEGLEPSRTLGDFDVKMTVKPGVISIVPEVRTVDIGTGKALGRRAVLMCATDGIWDVMSGQDLCKLTQARKDLGAYFNMEALAEAPKAGMQALKELAEDIVQFALAKGSRDVICWLEARSIGLAEALQGLHVPRCHDIGVA</sequence>
<accession>A0AA36JHI1</accession>
<keyword evidence="3" id="KW-1185">Reference proteome</keyword>
<dbReference type="PANTHER" id="PTHR13832">
    <property type="entry name" value="PROTEIN PHOSPHATASE 2C"/>
    <property type="match status" value="1"/>
</dbReference>
<dbReference type="CDD" id="cd00143">
    <property type="entry name" value="PP2Cc"/>
    <property type="match status" value="1"/>
</dbReference>
<protein>
    <recommendedName>
        <fullName evidence="1">PPM-type phosphatase domain-containing protein</fullName>
    </recommendedName>
</protein>
<dbReference type="InterPro" id="IPR015655">
    <property type="entry name" value="PP2C"/>
</dbReference>
<reference evidence="2" key="1">
    <citation type="submission" date="2023-08" db="EMBL/GenBank/DDBJ databases">
        <authorList>
            <person name="Chen Y."/>
            <person name="Shah S."/>
            <person name="Dougan E. K."/>
            <person name="Thang M."/>
            <person name="Chan C."/>
        </authorList>
    </citation>
    <scope>NUCLEOTIDE SEQUENCE</scope>
</reference>
<gene>
    <name evidence="2" type="ORF">EVOR1521_LOCUS27443</name>
</gene>
<dbReference type="Gene3D" id="3.60.40.10">
    <property type="entry name" value="PPM-type phosphatase domain"/>
    <property type="match status" value="1"/>
</dbReference>
<organism evidence="2 3">
    <name type="scientific">Effrenium voratum</name>
    <dbReference type="NCBI Taxonomy" id="2562239"/>
    <lineage>
        <taxon>Eukaryota</taxon>
        <taxon>Sar</taxon>
        <taxon>Alveolata</taxon>
        <taxon>Dinophyceae</taxon>
        <taxon>Suessiales</taxon>
        <taxon>Symbiodiniaceae</taxon>
        <taxon>Effrenium</taxon>
    </lineage>
</organism>
<dbReference type="SUPFAM" id="SSF81606">
    <property type="entry name" value="PP2C-like"/>
    <property type="match status" value="1"/>
</dbReference>
<dbReference type="InterPro" id="IPR036457">
    <property type="entry name" value="PPM-type-like_dom_sf"/>
</dbReference>
<evidence type="ECO:0000313" key="2">
    <source>
        <dbReference type="EMBL" id="CAJ1405159.1"/>
    </source>
</evidence>
<dbReference type="Proteomes" id="UP001178507">
    <property type="component" value="Unassembled WGS sequence"/>
</dbReference>
<dbReference type="EMBL" id="CAUJNA010003571">
    <property type="protein sequence ID" value="CAJ1405159.1"/>
    <property type="molecule type" value="Genomic_DNA"/>
</dbReference>
<dbReference type="InterPro" id="IPR001932">
    <property type="entry name" value="PPM-type_phosphatase-like_dom"/>
</dbReference>
<comment type="caution">
    <text evidence="2">The sequence shown here is derived from an EMBL/GenBank/DDBJ whole genome shotgun (WGS) entry which is preliminary data.</text>
</comment>
<name>A0AA36JHI1_9DINO</name>